<sequence>MPFFSSRSRSNNNTNTPITSDKAHAPRSKTKAMAAPEDKTLANLSGKWIQNKNLSDPAEPVLVIQGFSWATRTVVAVATVSIEVEQFTGPPDQQSYADPDSPKVEGPDCVHINLVQALTGGLGAQPENRCLDGVTRSHDHPMFGVGENTAKWATREELEKLDVDEYLLEDWEEGDEEQVGPNKEPLIYNTSSSTNNGWVATQVWGFAYVEGERHYVRRVVVTKGDERAAITQVWDWAGEIKK</sequence>
<dbReference type="GeneID" id="87807527"/>
<evidence type="ECO:0000313" key="3">
    <source>
        <dbReference type="Proteomes" id="UP000827549"/>
    </source>
</evidence>
<dbReference type="PANTHER" id="PTHR38115:SF1">
    <property type="entry name" value="LIPOCALIN-LIKE DOMAIN-CONTAINING PROTEIN"/>
    <property type="match status" value="1"/>
</dbReference>
<gene>
    <name evidence="2" type="ORF">LOC62_03G004289</name>
</gene>
<name>A0AAF0Y7E6_9TREE</name>
<feature type="region of interest" description="Disordered" evidence="1">
    <location>
        <begin position="1"/>
        <end position="34"/>
    </location>
</feature>
<feature type="compositionally biased region" description="Low complexity" evidence="1">
    <location>
        <begin position="1"/>
        <end position="16"/>
    </location>
</feature>
<dbReference type="RefSeq" id="XP_062626794.1">
    <property type="nucleotide sequence ID" value="XM_062770810.1"/>
</dbReference>
<evidence type="ECO:0008006" key="4">
    <source>
        <dbReference type="Google" id="ProtNLM"/>
    </source>
</evidence>
<proteinExistence type="predicted"/>
<dbReference type="Proteomes" id="UP000827549">
    <property type="component" value="Chromosome 3"/>
</dbReference>
<dbReference type="EMBL" id="CP086716">
    <property type="protein sequence ID" value="WOO80762.1"/>
    <property type="molecule type" value="Genomic_DNA"/>
</dbReference>
<dbReference type="AlphaFoldDB" id="A0AAF0Y7E6"/>
<keyword evidence="3" id="KW-1185">Reference proteome</keyword>
<evidence type="ECO:0000256" key="1">
    <source>
        <dbReference type="SAM" id="MobiDB-lite"/>
    </source>
</evidence>
<reference evidence="2" key="1">
    <citation type="submission" date="2023-10" db="EMBL/GenBank/DDBJ databases">
        <authorList>
            <person name="Noh H."/>
        </authorList>
    </citation>
    <scope>NUCLEOTIDE SEQUENCE</scope>
    <source>
        <strain evidence="2">DUCC4014</strain>
    </source>
</reference>
<dbReference type="InterPro" id="IPR053037">
    <property type="entry name" value="Pericyclase_pydY-like"/>
</dbReference>
<protein>
    <recommendedName>
        <fullName evidence="4">Lipocalin-like domain-containing protein</fullName>
    </recommendedName>
</protein>
<accession>A0AAF0Y7E6</accession>
<dbReference type="PANTHER" id="PTHR38115">
    <property type="entry name" value="LIPOCALIN-LIKE DOMAIN-CONTAINING PROTEIN"/>
    <property type="match status" value="1"/>
</dbReference>
<evidence type="ECO:0000313" key="2">
    <source>
        <dbReference type="EMBL" id="WOO80762.1"/>
    </source>
</evidence>
<organism evidence="2 3">
    <name type="scientific">Vanrija pseudolonga</name>
    <dbReference type="NCBI Taxonomy" id="143232"/>
    <lineage>
        <taxon>Eukaryota</taxon>
        <taxon>Fungi</taxon>
        <taxon>Dikarya</taxon>
        <taxon>Basidiomycota</taxon>
        <taxon>Agaricomycotina</taxon>
        <taxon>Tremellomycetes</taxon>
        <taxon>Trichosporonales</taxon>
        <taxon>Trichosporonaceae</taxon>
        <taxon>Vanrija</taxon>
    </lineage>
</organism>